<evidence type="ECO:0000256" key="2">
    <source>
        <dbReference type="ARBA" id="ARBA00004818"/>
    </source>
</evidence>
<evidence type="ECO:0000256" key="4">
    <source>
        <dbReference type="ARBA" id="ARBA00013078"/>
    </source>
</evidence>
<dbReference type="EMBL" id="BAFN01000001">
    <property type="protein sequence ID" value="GAN35286.1"/>
    <property type="molecule type" value="Genomic_DNA"/>
</dbReference>
<evidence type="ECO:0000313" key="5">
    <source>
        <dbReference type="EMBL" id="GAN35286.1"/>
    </source>
</evidence>
<dbReference type="PANTHER" id="PTHR43434:SF1">
    <property type="entry name" value="PHOSPHOGLYCOLATE PHOSPHATASE"/>
    <property type="match status" value="1"/>
</dbReference>
<keyword evidence="6" id="KW-1185">Reference proteome</keyword>
<comment type="pathway">
    <text evidence="2">Organic acid metabolism; glycolate biosynthesis; glycolate from 2-phosphoglycolate: step 1/1.</text>
</comment>
<dbReference type="InterPro" id="IPR006439">
    <property type="entry name" value="HAD-SF_hydro_IA"/>
</dbReference>
<comment type="caution">
    <text evidence="5">The sequence shown here is derived from an EMBL/GenBank/DDBJ whole genome shotgun (WGS) entry which is preliminary data.</text>
</comment>
<dbReference type="InterPro" id="IPR023214">
    <property type="entry name" value="HAD_sf"/>
</dbReference>
<sequence length="240" mass="28006">MRKNSQKIKAIILDLDDTLYDCSGTLVLRGRRQVAKTIAMMINCTEDEAYNLQLNMEKMYGTQSNVYKKIVSLYNLPNAYAKELLEEFIHVDISNITLFSDVTDTLKQLKTQGYKLILVTSGEKQIQRKKIDLLGLNNSYFDEILITDRNNGHTKRDCFQEIMQRHNLNPEEIICVGDKIDDELTASKSLRMVTVMFKHGRHYKAYRKETSKYIKPDYSIEHIKDLLELKIVDYLPIDRL</sequence>
<proteinExistence type="inferred from homology"/>
<protein>
    <recommendedName>
        <fullName evidence="4">phosphoglycolate phosphatase</fullName>
        <ecNumber evidence="4">3.1.3.18</ecNumber>
    </recommendedName>
</protein>
<dbReference type="Pfam" id="PF13419">
    <property type="entry name" value="HAD_2"/>
    <property type="match status" value="1"/>
</dbReference>
<accession>A0ABQ0K2U9</accession>
<dbReference type="Gene3D" id="1.10.150.520">
    <property type="match status" value="1"/>
</dbReference>
<dbReference type="RefSeq" id="WP_052565415.1">
    <property type="nucleotide sequence ID" value="NZ_BAFN01000001.1"/>
</dbReference>
<dbReference type="PANTHER" id="PTHR43434">
    <property type="entry name" value="PHOSPHOGLYCOLATE PHOSPHATASE"/>
    <property type="match status" value="1"/>
</dbReference>
<organism evidence="5 6">
    <name type="scientific">Candidatus Brocadia sinica JPN1</name>
    <dbReference type="NCBI Taxonomy" id="1197129"/>
    <lineage>
        <taxon>Bacteria</taxon>
        <taxon>Pseudomonadati</taxon>
        <taxon>Planctomycetota</taxon>
        <taxon>Candidatus Brocadiia</taxon>
        <taxon>Candidatus Brocadiales</taxon>
        <taxon>Candidatus Brocadiaceae</taxon>
        <taxon>Candidatus Brocadia</taxon>
    </lineage>
</organism>
<evidence type="ECO:0000256" key="3">
    <source>
        <dbReference type="ARBA" id="ARBA00006171"/>
    </source>
</evidence>
<name>A0ABQ0K2U9_9BACT</name>
<dbReference type="InterPro" id="IPR041492">
    <property type="entry name" value="HAD_2"/>
</dbReference>
<evidence type="ECO:0000256" key="1">
    <source>
        <dbReference type="ARBA" id="ARBA00000830"/>
    </source>
</evidence>
<dbReference type="SUPFAM" id="SSF56784">
    <property type="entry name" value="HAD-like"/>
    <property type="match status" value="1"/>
</dbReference>
<comment type="similarity">
    <text evidence="3">Belongs to the HAD-like hydrolase superfamily. CbbY/CbbZ/Gph/YieH family.</text>
</comment>
<dbReference type="InterPro" id="IPR050155">
    <property type="entry name" value="HAD-like_hydrolase_sf"/>
</dbReference>
<dbReference type="SFLD" id="SFLDS00003">
    <property type="entry name" value="Haloacid_Dehalogenase"/>
    <property type="match status" value="1"/>
</dbReference>
<dbReference type="Proteomes" id="UP000032309">
    <property type="component" value="Unassembled WGS sequence"/>
</dbReference>
<dbReference type="Gene3D" id="3.40.50.1000">
    <property type="entry name" value="HAD superfamily/HAD-like"/>
    <property type="match status" value="1"/>
</dbReference>
<dbReference type="EC" id="3.1.3.18" evidence="4"/>
<dbReference type="SFLD" id="SFLDG01129">
    <property type="entry name" value="C1.5:_HAD__Beta-PGM__Phosphata"/>
    <property type="match status" value="1"/>
</dbReference>
<dbReference type="InterPro" id="IPR036412">
    <property type="entry name" value="HAD-like_sf"/>
</dbReference>
<dbReference type="NCBIfam" id="TIGR01549">
    <property type="entry name" value="HAD-SF-IA-v1"/>
    <property type="match status" value="1"/>
</dbReference>
<evidence type="ECO:0000313" key="6">
    <source>
        <dbReference type="Proteomes" id="UP000032309"/>
    </source>
</evidence>
<reference evidence="6" key="1">
    <citation type="journal article" date="2015" name="Genome Announc.">
        <title>Draft Genome Sequence of an Anaerobic Ammonium-Oxidizing Bacterium, "Candidatus Brocadia sinica".</title>
        <authorList>
            <person name="Oshiki M."/>
            <person name="Shinyako-Hata K."/>
            <person name="Satoh H."/>
            <person name="Okabe S."/>
        </authorList>
    </citation>
    <scope>NUCLEOTIDE SEQUENCE [LARGE SCALE GENOMIC DNA]</scope>
    <source>
        <strain evidence="6">JPN1</strain>
    </source>
</reference>
<comment type="catalytic activity">
    <reaction evidence="1">
        <text>2-phosphoglycolate + H2O = glycolate + phosphate</text>
        <dbReference type="Rhea" id="RHEA:14369"/>
        <dbReference type="ChEBI" id="CHEBI:15377"/>
        <dbReference type="ChEBI" id="CHEBI:29805"/>
        <dbReference type="ChEBI" id="CHEBI:43474"/>
        <dbReference type="ChEBI" id="CHEBI:58033"/>
        <dbReference type="EC" id="3.1.3.18"/>
    </reaction>
</comment>
<gene>
    <name evidence="5" type="ORF">BROSI_A3835</name>
</gene>